<evidence type="ECO:0000313" key="2">
    <source>
        <dbReference type="Proteomes" id="UP000499080"/>
    </source>
</evidence>
<reference evidence="1 2" key="1">
    <citation type="journal article" date="2019" name="Sci. Rep.">
        <title>Orb-weaving spider Araneus ventricosus genome elucidates the spidroin gene catalogue.</title>
        <authorList>
            <person name="Kono N."/>
            <person name="Nakamura H."/>
            <person name="Ohtoshi R."/>
            <person name="Moran D.A.P."/>
            <person name="Shinohara A."/>
            <person name="Yoshida Y."/>
            <person name="Fujiwara M."/>
            <person name="Mori M."/>
            <person name="Tomita M."/>
            <person name="Arakawa K."/>
        </authorList>
    </citation>
    <scope>NUCLEOTIDE SEQUENCE [LARGE SCALE GENOMIC DNA]</scope>
</reference>
<keyword evidence="2" id="KW-1185">Reference proteome</keyword>
<comment type="caution">
    <text evidence="1">The sequence shown here is derived from an EMBL/GenBank/DDBJ whole genome shotgun (WGS) entry which is preliminary data.</text>
</comment>
<sequence length="91" mass="10560">MDAEICHRSVVRCYHRILMPKKEGISGKFYKDSPESHQLGFQFVYVTLLRHQMVALGEQTASLCLCLVLFLLPQLRELSLTRSRVTESCFR</sequence>
<evidence type="ECO:0000313" key="1">
    <source>
        <dbReference type="EMBL" id="GBM81910.1"/>
    </source>
</evidence>
<accession>A0A4Y2IW79</accession>
<dbReference type="EMBL" id="BGPR01002976">
    <property type="protein sequence ID" value="GBM81910.1"/>
    <property type="molecule type" value="Genomic_DNA"/>
</dbReference>
<organism evidence="1 2">
    <name type="scientific">Araneus ventricosus</name>
    <name type="common">Orbweaver spider</name>
    <name type="synonym">Epeira ventricosa</name>
    <dbReference type="NCBI Taxonomy" id="182803"/>
    <lineage>
        <taxon>Eukaryota</taxon>
        <taxon>Metazoa</taxon>
        <taxon>Ecdysozoa</taxon>
        <taxon>Arthropoda</taxon>
        <taxon>Chelicerata</taxon>
        <taxon>Arachnida</taxon>
        <taxon>Araneae</taxon>
        <taxon>Araneomorphae</taxon>
        <taxon>Entelegynae</taxon>
        <taxon>Araneoidea</taxon>
        <taxon>Araneidae</taxon>
        <taxon>Araneus</taxon>
    </lineage>
</organism>
<dbReference type="Proteomes" id="UP000499080">
    <property type="component" value="Unassembled WGS sequence"/>
</dbReference>
<name>A0A4Y2IW79_ARAVE</name>
<proteinExistence type="predicted"/>
<protein>
    <submittedName>
        <fullName evidence="1">Uncharacterized protein</fullName>
    </submittedName>
</protein>
<gene>
    <name evidence="1" type="ORF">AVEN_138578_1</name>
</gene>
<dbReference type="AlphaFoldDB" id="A0A4Y2IW79"/>